<reference evidence="1" key="1">
    <citation type="submission" date="2021-06" db="EMBL/GenBank/DDBJ databases">
        <authorList>
            <person name="Kallberg Y."/>
            <person name="Tangrot J."/>
            <person name="Rosling A."/>
        </authorList>
    </citation>
    <scope>NUCLEOTIDE SEQUENCE</scope>
    <source>
        <strain evidence="1">MA461A</strain>
    </source>
</reference>
<proteinExistence type="predicted"/>
<feature type="non-terminal residue" evidence="1">
    <location>
        <position position="361"/>
    </location>
</feature>
<protein>
    <submittedName>
        <fullName evidence="1">9882_t:CDS:1</fullName>
    </submittedName>
</protein>
<dbReference type="EMBL" id="CAJVQC010073337">
    <property type="protein sequence ID" value="CAG8812194.1"/>
    <property type="molecule type" value="Genomic_DNA"/>
</dbReference>
<evidence type="ECO:0000313" key="1">
    <source>
        <dbReference type="EMBL" id="CAG8812194.1"/>
    </source>
</evidence>
<feature type="non-terminal residue" evidence="1">
    <location>
        <position position="1"/>
    </location>
</feature>
<dbReference type="Proteomes" id="UP000789920">
    <property type="component" value="Unassembled WGS sequence"/>
</dbReference>
<name>A0ACA9RUP2_9GLOM</name>
<gene>
    <name evidence="1" type="ORF">RPERSI_LOCUS23476</name>
</gene>
<comment type="caution">
    <text evidence="1">The sequence shown here is derived from an EMBL/GenBank/DDBJ whole genome shotgun (WGS) entry which is preliminary data.</text>
</comment>
<sequence>GNEYVHKVLFVGLLPLGQASFLSGLNNVGHYPMHILPGTHGHAYFSDMFGFTEKEVEFLLSKSDRKSELDNLCTHYNRYRTSTNERIYNPHSVISSLQKVIVGDYWINSGQAFTIKECLKKCSQDIEDQLQSLYYAFYSLQDDDSLQNQPDINTIYTLLCYSGYLIVKFDNEFKTKLVIPNKEVAKQWKEWIIDFLGVDQLKVNEIFNSLFKKDIKTVCEQFLALYIEMVSYHDIGDSKRARSYESQYHNFILGALSMYHGDDYQVLSNRESGNGHFDICINLVNQKFDTCIIFEFKLAESEDRDKMKTSTKNGLDQIADRNYRSNTKNYIETIVEVAIAFCKKSSFVSAQLLRCKKDEKK</sequence>
<accession>A0ACA9RUP2</accession>
<evidence type="ECO:0000313" key="2">
    <source>
        <dbReference type="Proteomes" id="UP000789920"/>
    </source>
</evidence>
<keyword evidence="2" id="KW-1185">Reference proteome</keyword>
<organism evidence="1 2">
    <name type="scientific">Racocetra persica</name>
    <dbReference type="NCBI Taxonomy" id="160502"/>
    <lineage>
        <taxon>Eukaryota</taxon>
        <taxon>Fungi</taxon>
        <taxon>Fungi incertae sedis</taxon>
        <taxon>Mucoromycota</taxon>
        <taxon>Glomeromycotina</taxon>
        <taxon>Glomeromycetes</taxon>
        <taxon>Diversisporales</taxon>
        <taxon>Gigasporaceae</taxon>
        <taxon>Racocetra</taxon>
    </lineage>
</organism>